<dbReference type="Proteomes" id="UP000318017">
    <property type="component" value="Chromosome"/>
</dbReference>
<keyword evidence="10" id="KW-1185">Reference proteome</keyword>
<dbReference type="Pfam" id="PF00534">
    <property type="entry name" value="Glycos_transf_1"/>
    <property type="match status" value="1"/>
</dbReference>
<evidence type="ECO:0000259" key="8">
    <source>
        <dbReference type="Pfam" id="PF12038"/>
    </source>
</evidence>
<dbReference type="RefSeq" id="WP_145075759.1">
    <property type="nucleotide sequence ID" value="NZ_CP036298.1"/>
</dbReference>
<dbReference type="EMBL" id="CP036298">
    <property type="protein sequence ID" value="QDV23152.1"/>
    <property type="molecule type" value="Genomic_DNA"/>
</dbReference>
<comment type="similarity">
    <text evidence="1">Belongs to the glycosyltransferase group 1 family. Glycosyltransferase 4 subfamily.</text>
</comment>
<dbReference type="SUPFAM" id="SSF53756">
    <property type="entry name" value="UDP-Glycosyltransferase/glycogen phosphorylase"/>
    <property type="match status" value="1"/>
</dbReference>
<dbReference type="OrthoDB" id="9792163at2"/>
<dbReference type="InterPro" id="IPR051862">
    <property type="entry name" value="GT-like_domain_containing_1"/>
</dbReference>
<protein>
    <recommendedName>
        <fullName evidence="5">tRNA-queuosine alpha-mannosyltransferase</fullName>
        <ecNumber evidence="4">2.4.1.110</ecNumber>
    </recommendedName>
</protein>
<sequence>MNVRVLVLEPFGGGSHAAFYRQWSQFSDHRFHILELPAVHWKWRSRHSSLTLAEYANQAVEEGQTFDIIFASEMLHVAEWRGFACESLRKLPVVTYFHENQFTYPIAESQARDFHFAYSNLLTAVAADQVWFNSAYHRDEFLAAALAWLRRMPDFKHVDQFRAAIGKSKICPPGITAPAIPAAPISPSDAHVAGRAASQATGVTLGWVARWEHDKAPENFVAAIEILVAEGLDFQLCLLGQQFQRTPPSLHRLQELAGARLIHCGYAESRDTYWRHLHTMDIVVSTAIHEFFGIGILEATLAGARPLLPNRLAYPEVFDLEHYPERAHLFYDGSVGQLTERLREWILSGVRNTPASPLTQWVRDHYAWSALAGQYDQALTELVAAHR</sequence>
<proteinExistence type="inferred from homology"/>
<evidence type="ECO:0000256" key="3">
    <source>
        <dbReference type="ARBA" id="ARBA00022679"/>
    </source>
</evidence>
<name>A0A518G3I4_9BACT</name>
<evidence type="ECO:0000313" key="10">
    <source>
        <dbReference type="Proteomes" id="UP000318017"/>
    </source>
</evidence>
<comment type="catalytic activity">
    <reaction evidence="6">
        <text>queuosine(34) in tRNA(Asp) + GDP-alpha-D-mannose = O-4''-alpha-D-mannosylqueuosine(34) in tRNA(Asp) + GDP + H(+)</text>
        <dbReference type="Rhea" id="RHEA:12885"/>
        <dbReference type="Rhea" id="RHEA-COMP:18572"/>
        <dbReference type="Rhea" id="RHEA-COMP:18581"/>
        <dbReference type="ChEBI" id="CHEBI:15378"/>
        <dbReference type="ChEBI" id="CHEBI:57527"/>
        <dbReference type="ChEBI" id="CHEBI:58189"/>
        <dbReference type="ChEBI" id="CHEBI:194431"/>
        <dbReference type="ChEBI" id="CHEBI:194442"/>
        <dbReference type="EC" id="2.4.1.110"/>
    </reaction>
    <physiologicalReaction direction="left-to-right" evidence="6">
        <dbReference type="Rhea" id="RHEA:12886"/>
    </physiologicalReaction>
</comment>
<dbReference type="PANTHER" id="PTHR13615:SF3">
    <property type="entry name" value="GLYCOSYLTRANSFERASE-LIKE DOMAIN-CONTAINING PROTEIN 1"/>
    <property type="match status" value="1"/>
</dbReference>
<evidence type="ECO:0000256" key="4">
    <source>
        <dbReference type="ARBA" id="ARBA00044517"/>
    </source>
</evidence>
<dbReference type="Pfam" id="PF12038">
    <property type="entry name" value="QTMAN_N"/>
    <property type="match status" value="1"/>
</dbReference>
<dbReference type="PANTHER" id="PTHR13615">
    <property type="entry name" value="GLYCOSYLTRANSFERASE-LIKE 1"/>
    <property type="match status" value="1"/>
</dbReference>
<evidence type="ECO:0000256" key="2">
    <source>
        <dbReference type="ARBA" id="ARBA00022676"/>
    </source>
</evidence>
<keyword evidence="3 9" id="KW-0808">Transferase</keyword>
<evidence type="ECO:0000256" key="1">
    <source>
        <dbReference type="ARBA" id="ARBA00009481"/>
    </source>
</evidence>
<dbReference type="Gene3D" id="3.40.50.2000">
    <property type="entry name" value="Glycogen Phosphorylase B"/>
    <property type="match status" value="2"/>
</dbReference>
<dbReference type="KEGG" id="ahel:Q31a_14480"/>
<dbReference type="InterPro" id="IPR022701">
    <property type="entry name" value="QTMAN_N"/>
</dbReference>
<keyword evidence="2" id="KW-0328">Glycosyltransferase</keyword>
<dbReference type="GO" id="GO:0016438">
    <property type="term" value="F:tRNA-queuosine(34) beta-mannosyltransferase activity"/>
    <property type="evidence" value="ECO:0007669"/>
    <property type="project" value="UniProtKB-EC"/>
</dbReference>
<dbReference type="AlphaFoldDB" id="A0A518G3I4"/>
<evidence type="ECO:0000259" key="7">
    <source>
        <dbReference type="Pfam" id="PF00534"/>
    </source>
</evidence>
<feature type="domain" description="tRNA-queuosine alpha-mannosyltransferase N-terminal" evidence="8">
    <location>
        <begin position="4"/>
        <end position="175"/>
    </location>
</feature>
<evidence type="ECO:0000256" key="6">
    <source>
        <dbReference type="ARBA" id="ARBA00048439"/>
    </source>
</evidence>
<dbReference type="InterPro" id="IPR001296">
    <property type="entry name" value="Glyco_trans_1"/>
</dbReference>
<organism evidence="9 10">
    <name type="scientific">Aureliella helgolandensis</name>
    <dbReference type="NCBI Taxonomy" id="2527968"/>
    <lineage>
        <taxon>Bacteria</taxon>
        <taxon>Pseudomonadati</taxon>
        <taxon>Planctomycetota</taxon>
        <taxon>Planctomycetia</taxon>
        <taxon>Pirellulales</taxon>
        <taxon>Pirellulaceae</taxon>
        <taxon>Aureliella</taxon>
    </lineage>
</organism>
<evidence type="ECO:0000256" key="5">
    <source>
        <dbReference type="ARBA" id="ARBA00044539"/>
    </source>
</evidence>
<reference evidence="9 10" key="1">
    <citation type="submission" date="2019-02" db="EMBL/GenBank/DDBJ databases">
        <title>Deep-cultivation of Planctomycetes and their phenomic and genomic characterization uncovers novel biology.</title>
        <authorList>
            <person name="Wiegand S."/>
            <person name="Jogler M."/>
            <person name="Boedeker C."/>
            <person name="Pinto D."/>
            <person name="Vollmers J."/>
            <person name="Rivas-Marin E."/>
            <person name="Kohn T."/>
            <person name="Peeters S.H."/>
            <person name="Heuer A."/>
            <person name="Rast P."/>
            <person name="Oberbeckmann S."/>
            <person name="Bunk B."/>
            <person name="Jeske O."/>
            <person name="Meyerdierks A."/>
            <person name="Storesund J.E."/>
            <person name="Kallscheuer N."/>
            <person name="Luecker S."/>
            <person name="Lage O.M."/>
            <person name="Pohl T."/>
            <person name="Merkel B.J."/>
            <person name="Hornburger P."/>
            <person name="Mueller R.-W."/>
            <person name="Bruemmer F."/>
            <person name="Labrenz M."/>
            <person name="Spormann A.M."/>
            <person name="Op den Camp H."/>
            <person name="Overmann J."/>
            <person name="Amann R."/>
            <person name="Jetten M.S.M."/>
            <person name="Mascher T."/>
            <person name="Medema M.H."/>
            <person name="Devos D.P."/>
            <person name="Kaster A.-K."/>
            <person name="Ovreas L."/>
            <person name="Rohde M."/>
            <person name="Galperin M.Y."/>
            <person name="Jogler C."/>
        </authorList>
    </citation>
    <scope>NUCLEOTIDE SEQUENCE [LARGE SCALE GENOMIC DNA]</scope>
    <source>
        <strain evidence="9 10">Q31a</strain>
    </source>
</reference>
<feature type="domain" description="Glycosyl transferase family 1" evidence="7">
    <location>
        <begin position="206"/>
        <end position="348"/>
    </location>
</feature>
<evidence type="ECO:0000313" key="9">
    <source>
        <dbReference type="EMBL" id="QDV23152.1"/>
    </source>
</evidence>
<gene>
    <name evidence="9" type="ORF">Q31a_14480</name>
</gene>
<dbReference type="EC" id="2.4.1.110" evidence="4"/>
<accession>A0A518G3I4</accession>